<dbReference type="Pfam" id="PF08240">
    <property type="entry name" value="ADH_N"/>
    <property type="match status" value="1"/>
</dbReference>
<dbReference type="eggNOG" id="COG0604">
    <property type="taxonomic scope" value="Bacteria"/>
</dbReference>
<dbReference type="Gene3D" id="3.40.50.720">
    <property type="entry name" value="NAD(P)-binding Rossmann-like Domain"/>
    <property type="match status" value="1"/>
</dbReference>
<dbReference type="GO" id="GO:0008270">
    <property type="term" value="F:zinc ion binding"/>
    <property type="evidence" value="ECO:0007669"/>
    <property type="project" value="InterPro"/>
</dbReference>
<keyword evidence="2" id="KW-0560">Oxidoreductase</keyword>
<organism evidence="4 5">
    <name type="scientific">Pontibacillus marinus BH030004 = DSM 16465</name>
    <dbReference type="NCBI Taxonomy" id="1385511"/>
    <lineage>
        <taxon>Bacteria</taxon>
        <taxon>Bacillati</taxon>
        <taxon>Bacillota</taxon>
        <taxon>Bacilli</taxon>
        <taxon>Bacillales</taxon>
        <taxon>Bacillaceae</taxon>
        <taxon>Pontibacillus</taxon>
    </lineage>
</organism>
<dbReference type="GO" id="GO:0003960">
    <property type="term" value="F:quinone reductase (NADPH) activity"/>
    <property type="evidence" value="ECO:0007669"/>
    <property type="project" value="TreeGrafter"/>
</dbReference>
<dbReference type="Proteomes" id="UP000030403">
    <property type="component" value="Unassembled WGS sequence"/>
</dbReference>
<dbReference type="CDD" id="cd08241">
    <property type="entry name" value="QOR1"/>
    <property type="match status" value="1"/>
</dbReference>
<evidence type="ECO:0000259" key="3">
    <source>
        <dbReference type="SMART" id="SM00829"/>
    </source>
</evidence>
<dbReference type="InterPro" id="IPR002364">
    <property type="entry name" value="Quin_OxRdtase/zeta-crystal_CS"/>
</dbReference>
<evidence type="ECO:0000256" key="2">
    <source>
        <dbReference type="ARBA" id="ARBA00023002"/>
    </source>
</evidence>
<dbReference type="GO" id="GO:0070402">
    <property type="term" value="F:NADPH binding"/>
    <property type="evidence" value="ECO:0007669"/>
    <property type="project" value="TreeGrafter"/>
</dbReference>
<dbReference type="PROSITE" id="PS01162">
    <property type="entry name" value="QOR_ZETA_CRYSTAL"/>
    <property type="match status" value="1"/>
</dbReference>
<dbReference type="SUPFAM" id="SSF50129">
    <property type="entry name" value="GroES-like"/>
    <property type="match status" value="1"/>
</dbReference>
<dbReference type="InterPro" id="IPR036291">
    <property type="entry name" value="NAD(P)-bd_dom_sf"/>
</dbReference>
<keyword evidence="1" id="KW-0521">NADP</keyword>
<dbReference type="EMBL" id="AVPF01000013">
    <property type="protein sequence ID" value="KGX89650.1"/>
    <property type="molecule type" value="Genomic_DNA"/>
</dbReference>
<evidence type="ECO:0000256" key="1">
    <source>
        <dbReference type="ARBA" id="ARBA00022857"/>
    </source>
</evidence>
<dbReference type="STRING" id="1385511.GCA_000425225_02430"/>
<keyword evidence="5" id="KW-1185">Reference proteome</keyword>
<name>A0A0A5GEV1_9BACI</name>
<dbReference type="Pfam" id="PF00107">
    <property type="entry name" value="ADH_zinc_N"/>
    <property type="match status" value="1"/>
</dbReference>
<evidence type="ECO:0000313" key="4">
    <source>
        <dbReference type="EMBL" id="KGX89650.1"/>
    </source>
</evidence>
<dbReference type="OrthoDB" id="9787435at2"/>
<dbReference type="AlphaFoldDB" id="A0A0A5GEV1"/>
<dbReference type="PANTHER" id="PTHR48106">
    <property type="entry name" value="QUINONE OXIDOREDUCTASE PIG3-RELATED"/>
    <property type="match status" value="1"/>
</dbReference>
<comment type="caution">
    <text evidence="4">The sequence shown here is derived from an EMBL/GenBank/DDBJ whole genome shotgun (WGS) entry which is preliminary data.</text>
</comment>
<dbReference type="SMART" id="SM00829">
    <property type="entry name" value="PKS_ER"/>
    <property type="match status" value="1"/>
</dbReference>
<dbReference type="InterPro" id="IPR020843">
    <property type="entry name" value="ER"/>
</dbReference>
<reference evidence="4 5" key="1">
    <citation type="submission" date="2013-08" db="EMBL/GenBank/DDBJ databases">
        <authorList>
            <person name="Huang J."/>
            <person name="Wang G."/>
        </authorList>
    </citation>
    <scope>NUCLEOTIDE SEQUENCE [LARGE SCALE GENOMIC DNA]</scope>
    <source>
        <strain evidence="4 5">BH030004</strain>
    </source>
</reference>
<gene>
    <name evidence="4" type="ORF">N783_04695</name>
</gene>
<dbReference type="Gene3D" id="3.90.180.10">
    <property type="entry name" value="Medium-chain alcohol dehydrogenases, catalytic domain"/>
    <property type="match status" value="1"/>
</dbReference>
<feature type="domain" description="Enoyl reductase (ER)" evidence="3">
    <location>
        <begin position="10"/>
        <end position="320"/>
    </location>
</feature>
<dbReference type="GO" id="GO:0005829">
    <property type="term" value="C:cytosol"/>
    <property type="evidence" value="ECO:0007669"/>
    <property type="project" value="TreeGrafter"/>
</dbReference>
<dbReference type="SUPFAM" id="SSF51735">
    <property type="entry name" value="NAD(P)-binding Rossmann-fold domains"/>
    <property type="match status" value="1"/>
</dbReference>
<dbReference type="RefSeq" id="WP_027446136.1">
    <property type="nucleotide sequence ID" value="NZ_AULJ01000031.1"/>
</dbReference>
<dbReference type="InterPro" id="IPR011032">
    <property type="entry name" value="GroES-like_sf"/>
</dbReference>
<dbReference type="InterPro" id="IPR013154">
    <property type="entry name" value="ADH-like_N"/>
</dbReference>
<dbReference type="InterPro" id="IPR013149">
    <property type="entry name" value="ADH-like_C"/>
</dbReference>
<dbReference type="GO" id="GO:0035925">
    <property type="term" value="F:mRNA 3'-UTR AU-rich region binding"/>
    <property type="evidence" value="ECO:0007669"/>
    <property type="project" value="TreeGrafter"/>
</dbReference>
<evidence type="ECO:0000313" key="5">
    <source>
        <dbReference type="Proteomes" id="UP000030403"/>
    </source>
</evidence>
<accession>A0A0A5GEV1</accession>
<proteinExistence type="predicted"/>
<protein>
    <submittedName>
        <fullName evidence="4">Quinone oxidoreductase</fullName>
    </submittedName>
</protein>
<dbReference type="PANTHER" id="PTHR48106:SF13">
    <property type="entry name" value="QUINONE OXIDOREDUCTASE-RELATED"/>
    <property type="match status" value="1"/>
</dbReference>
<sequence length="323" mass="34822">MKAIVVESFGGPEVLEIKEVPKPSFNENEVLIETRKTSVNFADIKKRRGKKGGGDSSFIPGLDAVGVVVGVGTNVTDIKEGDRVVAFPSSGSYAEFVVASKDLTYVLPDKIDWNTAAASPIVSFLSYVLLNDLANLQEGENVLIHSAAGGVGTTAVQLAKLLGADKVIGTVSSENKMSTVLEAGADHCLLYEDFSNQVNKLTNDIGVDIILDSVSGTVSEESLECLAEYGRLVHFGNSSGEVGQFKTKDLHSSCRSILGFSLGNTRKKRPKSLKRVANEVFKLLEEEKLSIMVGEEFNLEEANKAHEFIESRKSTGKILLHVK</sequence>